<evidence type="ECO:0000313" key="20">
    <source>
        <dbReference type="Proteomes" id="UP000820669"/>
    </source>
</evidence>
<proteinExistence type="inferred from homology"/>
<dbReference type="Pfam" id="PF00732">
    <property type="entry name" value="GMC_oxred_N"/>
    <property type="match status" value="1"/>
</dbReference>
<dbReference type="InterPro" id="IPR052542">
    <property type="entry name" value="Cholesterol_Oxidase"/>
</dbReference>
<keyword evidence="6" id="KW-0560">Oxidoreductase</keyword>
<comment type="cofactor">
    <cofactor evidence="1">
        <name>FAD</name>
        <dbReference type="ChEBI" id="CHEBI:57692"/>
    </cofactor>
</comment>
<dbReference type="SUPFAM" id="SSF51905">
    <property type="entry name" value="FAD/NAD(P)-binding domain"/>
    <property type="match status" value="1"/>
</dbReference>
<comment type="pathway">
    <text evidence="12">Steroid metabolism; cholesterol degradation.</text>
</comment>
<evidence type="ECO:0000256" key="3">
    <source>
        <dbReference type="ARBA" id="ARBA00022548"/>
    </source>
</evidence>
<accession>A0ABX1S6T2</accession>
<dbReference type="PANTHER" id="PTHR47470">
    <property type="entry name" value="CHOLESTEROL OXIDASE"/>
    <property type="match status" value="1"/>
</dbReference>
<dbReference type="InterPro" id="IPR000172">
    <property type="entry name" value="GMC_OxRdtase_N"/>
</dbReference>
<keyword evidence="8" id="KW-1207">Sterol metabolism</keyword>
<organism evidence="19 20">
    <name type="scientific">Pseudonocardia acidicola</name>
    <dbReference type="NCBI Taxonomy" id="2724939"/>
    <lineage>
        <taxon>Bacteria</taxon>
        <taxon>Bacillati</taxon>
        <taxon>Actinomycetota</taxon>
        <taxon>Actinomycetes</taxon>
        <taxon>Pseudonocardiales</taxon>
        <taxon>Pseudonocardiaceae</taxon>
        <taxon>Pseudonocardia</taxon>
    </lineage>
</organism>
<gene>
    <name evidence="19" type="ORF">HF526_08060</name>
</gene>
<evidence type="ECO:0000259" key="18">
    <source>
        <dbReference type="Pfam" id="PF05199"/>
    </source>
</evidence>
<keyword evidence="5" id="KW-0274">FAD</keyword>
<keyword evidence="20" id="KW-1185">Reference proteome</keyword>
<dbReference type="PROSITE" id="PS51318">
    <property type="entry name" value="TAT"/>
    <property type="match status" value="1"/>
</dbReference>
<feature type="signal peptide" evidence="16">
    <location>
        <begin position="1"/>
        <end position="27"/>
    </location>
</feature>
<evidence type="ECO:0000256" key="12">
    <source>
        <dbReference type="ARBA" id="ARBA00049645"/>
    </source>
</evidence>
<dbReference type="Gene3D" id="3.50.50.60">
    <property type="entry name" value="FAD/NAD(P)-binding domain"/>
    <property type="match status" value="1"/>
</dbReference>
<evidence type="ECO:0000256" key="8">
    <source>
        <dbReference type="ARBA" id="ARBA00023166"/>
    </source>
</evidence>
<dbReference type="RefSeq" id="WP_169380711.1">
    <property type="nucleotide sequence ID" value="NZ_JAAXLA010000010.1"/>
</dbReference>
<dbReference type="PANTHER" id="PTHR47470:SF1">
    <property type="entry name" value="FAD-DEPENDENT OXIDOREDUCTASE 2 FAD BINDING DOMAIN-CONTAINING PROTEIN"/>
    <property type="match status" value="1"/>
</dbReference>
<dbReference type="Pfam" id="PF05199">
    <property type="entry name" value="GMC_oxred_C"/>
    <property type="match status" value="1"/>
</dbReference>
<evidence type="ECO:0000256" key="16">
    <source>
        <dbReference type="SAM" id="SignalP"/>
    </source>
</evidence>
<evidence type="ECO:0000256" key="7">
    <source>
        <dbReference type="ARBA" id="ARBA00023098"/>
    </source>
</evidence>
<keyword evidence="16" id="KW-0732">Signal</keyword>
<feature type="chain" id="PRO_5046364555" description="Cholesterol oxidase" evidence="16">
    <location>
        <begin position="28"/>
        <end position="553"/>
    </location>
</feature>
<dbReference type="Pfam" id="PF13450">
    <property type="entry name" value="NAD_binding_8"/>
    <property type="match status" value="1"/>
</dbReference>
<name>A0ABX1S6T2_9PSEU</name>
<keyword evidence="4" id="KW-0285">Flavoprotein</keyword>
<dbReference type="EC" id="1.1.3.6" evidence="13"/>
<dbReference type="InterPro" id="IPR036188">
    <property type="entry name" value="FAD/NAD-bd_sf"/>
</dbReference>
<protein>
    <recommendedName>
        <fullName evidence="14">Cholesterol oxidase</fullName>
        <ecNumber evidence="13">1.1.3.6</ecNumber>
        <ecNumber evidence="11">5.3.3.1</ecNumber>
    </recommendedName>
    <alternativeName>
        <fullName evidence="15">Cholesterol isomerase</fullName>
    </alternativeName>
</protein>
<dbReference type="Proteomes" id="UP000820669">
    <property type="component" value="Unassembled WGS sequence"/>
</dbReference>
<dbReference type="InterPro" id="IPR007867">
    <property type="entry name" value="GMC_OxRtase_C"/>
</dbReference>
<feature type="domain" description="Glucose-methanol-choline oxidoreductase N-terminal" evidence="17">
    <location>
        <begin position="123"/>
        <end position="321"/>
    </location>
</feature>
<evidence type="ECO:0000256" key="4">
    <source>
        <dbReference type="ARBA" id="ARBA00022630"/>
    </source>
</evidence>
<comment type="caution">
    <text evidence="19">The sequence shown here is derived from an EMBL/GenBank/DDBJ whole genome shotgun (WGS) entry which is preliminary data.</text>
</comment>
<dbReference type="EMBL" id="JAAXLA010000010">
    <property type="protein sequence ID" value="NMH97269.1"/>
    <property type="molecule type" value="Genomic_DNA"/>
</dbReference>
<reference evidence="19 20" key="1">
    <citation type="submission" date="2020-04" db="EMBL/GenBank/DDBJ databases">
        <authorList>
            <person name="Klaysubun C."/>
            <person name="Duangmal K."/>
            <person name="Lipun K."/>
        </authorList>
    </citation>
    <scope>NUCLEOTIDE SEQUENCE [LARGE SCALE GENOMIC DNA]</scope>
    <source>
        <strain evidence="19 20">K10HN5</strain>
    </source>
</reference>
<evidence type="ECO:0000256" key="5">
    <source>
        <dbReference type="ARBA" id="ARBA00022827"/>
    </source>
</evidence>
<evidence type="ECO:0000256" key="13">
    <source>
        <dbReference type="ARBA" id="ARBA00049723"/>
    </source>
</evidence>
<evidence type="ECO:0000256" key="9">
    <source>
        <dbReference type="ARBA" id="ARBA00023221"/>
    </source>
</evidence>
<keyword evidence="3" id="KW-0153">Cholesterol metabolism</keyword>
<evidence type="ECO:0000256" key="15">
    <source>
        <dbReference type="ARBA" id="ARBA00049778"/>
    </source>
</evidence>
<comment type="similarity">
    <text evidence="2">Belongs to the GMC oxidoreductase family.</text>
</comment>
<evidence type="ECO:0000256" key="2">
    <source>
        <dbReference type="ARBA" id="ARBA00010790"/>
    </source>
</evidence>
<evidence type="ECO:0000256" key="6">
    <source>
        <dbReference type="ARBA" id="ARBA00023002"/>
    </source>
</evidence>
<evidence type="ECO:0000313" key="19">
    <source>
        <dbReference type="EMBL" id="NMH97269.1"/>
    </source>
</evidence>
<sequence length="553" mass="58090">MSALPRRTFLGAAATTLGLGLTGRAFAAAPKPAVSEQRHRAVVIGAGLGGAIAAFRLARAGVQTLVLERGRRWPITPAGDTFPPFLQPDRRSSYLTSSPVFPMQPPAVYRPYTGLFEKVVGDGMSVLCGAGVGGSTLVYAGVWIRPSEAVFAATMPAGIDFGELDRVHYPRAAARVGIAPIPDDVLAHPNYAGTRPFLDQARRAGLPAERVANALDWDVVRAELAGRAVPSVTRGEYFCGVNSGARNSVDRNYLATAEKSGYVTVAPLHRVTGLGTDAAGRYRVDVERIDENGTVLERTAITADAVFLGAGSTGTSRLLVRARETGTLPELNDQVGRHWGNNGDRIYLRALVPQPTGGPQGGPMAVAIRRAEDPADPVTVAFGPAPLPFETHLMPLPGFGACRPAGEFRYDPGTDTVRLSWPGDGDAAAQRSVRDVLLRLVRADGGGLLTGLTSALTELNTGLPEGLHGPATLATEAPSGLLDLGNLDPVTWHPLGGATLGTACDLYGRVHGYRGLYVTDGAMIPGSTGACNPSWTIAALAERCLDDIIARDF</sequence>
<evidence type="ECO:0000256" key="14">
    <source>
        <dbReference type="ARBA" id="ARBA00049744"/>
    </source>
</evidence>
<dbReference type="EC" id="5.3.3.1" evidence="11"/>
<keyword evidence="7" id="KW-0443">Lipid metabolism</keyword>
<dbReference type="Pfam" id="PF22500">
    <property type="entry name" value="GMC_oxred_C_1st"/>
    <property type="match status" value="1"/>
</dbReference>
<keyword evidence="9" id="KW-0753">Steroid metabolism</keyword>
<keyword evidence="10" id="KW-0413">Isomerase</keyword>
<evidence type="ECO:0000256" key="1">
    <source>
        <dbReference type="ARBA" id="ARBA00001974"/>
    </source>
</evidence>
<dbReference type="InterPro" id="IPR006311">
    <property type="entry name" value="TAT_signal"/>
</dbReference>
<feature type="domain" description="Glucose-methanol-choline oxidoreductase C-terminal" evidence="18">
    <location>
        <begin position="491"/>
        <end position="541"/>
    </location>
</feature>
<evidence type="ECO:0000256" key="10">
    <source>
        <dbReference type="ARBA" id="ARBA00023235"/>
    </source>
</evidence>
<dbReference type="Gene3D" id="3.30.410.10">
    <property type="entry name" value="Cholesterol Oxidase, domain 2"/>
    <property type="match status" value="1"/>
</dbReference>
<evidence type="ECO:0000259" key="17">
    <source>
        <dbReference type="Pfam" id="PF00732"/>
    </source>
</evidence>
<dbReference type="SUPFAM" id="SSF54373">
    <property type="entry name" value="FAD-linked reductases, C-terminal domain"/>
    <property type="match status" value="1"/>
</dbReference>
<evidence type="ECO:0000256" key="11">
    <source>
        <dbReference type="ARBA" id="ARBA00038856"/>
    </source>
</evidence>